<dbReference type="STRING" id="270918.APR42_15205"/>
<keyword evidence="3" id="KW-0413">Isomerase</keyword>
<dbReference type="Pfam" id="PF16036">
    <property type="entry name" value="Chalcone_3"/>
    <property type="match status" value="1"/>
</dbReference>
<dbReference type="GO" id="GO:0016872">
    <property type="term" value="F:intramolecular lyase activity"/>
    <property type="evidence" value="ECO:0007669"/>
    <property type="project" value="InterPro"/>
</dbReference>
<dbReference type="Proteomes" id="UP000051643">
    <property type="component" value="Unassembled WGS sequence"/>
</dbReference>
<feature type="domain" description="Chalcone isomerase" evidence="2">
    <location>
        <begin position="21"/>
        <end position="185"/>
    </location>
</feature>
<name>A0A0Q9ZLS9_9FLAO</name>
<dbReference type="RefSeq" id="WP_057481141.1">
    <property type="nucleotide sequence ID" value="NZ_BMWR01000009.1"/>
</dbReference>
<dbReference type="EMBL" id="LKTP01000004">
    <property type="protein sequence ID" value="KRG29783.1"/>
    <property type="molecule type" value="Genomic_DNA"/>
</dbReference>
<comment type="caution">
    <text evidence="3">The sequence shown here is derived from an EMBL/GenBank/DDBJ whole genome shotgun (WGS) entry which is preliminary data.</text>
</comment>
<dbReference type="InterPro" id="IPR036298">
    <property type="entry name" value="Chalcone_isomerase_sf"/>
</dbReference>
<feature type="signal peptide" evidence="1">
    <location>
        <begin position="1"/>
        <end position="19"/>
    </location>
</feature>
<evidence type="ECO:0000256" key="1">
    <source>
        <dbReference type="SAM" id="SignalP"/>
    </source>
</evidence>
<accession>A0A0Q9ZLS9</accession>
<sequence>MKKLLVLFVAVFGLNLTSAQTEIGGATLPNTVEYGSEKLTLNGAGVREKFWMDMYAGGLYLKNKSGDATEIMNKDEAMALKLHIVSKMITSERMMDAVNEGFENATGGNTAPIQAEIKKFISFFEDEINKGDIFDLVYLPERGSVIYKNGKESGAIQGMEFKKALFGIWLSDEPADDDLKEGMLGKQ</sequence>
<dbReference type="SUPFAM" id="SSF54626">
    <property type="entry name" value="Chalcone isomerase"/>
    <property type="match status" value="1"/>
</dbReference>
<keyword evidence="4" id="KW-1185">Reference proteome</keyword>
<evidence type="ECO:0000313" key="3">
    <source>
        <dbReference type="EMBL" id="KRG29783.1"/>
    </source>
</evidence>
<dbReference type="Gene3D" id="3.50.70.10">
    <property type="match status" value="1"/>
</dbReference>
<evidence type="ECO:0000259" key="2">
    <source>
        <dbReference type="Pfam" id="PF16036"/>
    </source>
</evidence>
<keyword evidence="1" id="KW-0732">Signal</keyword>
<feature type="chain" id="PRO_5006389642" evidence="1">
    <location>
        <begin position="20"/>
        <end position="187"/>
    </location>
</feature>
<dbReference type="AlphaFoldDB" id="A0A0Q9ZLS9"/>
<proteinExistence type="predicted"/>
<evidence type="ECO:0000313" key="4">
    <source>
        <dbReference type="Proteomes" id="UP000051643"/>
    </source>
</evidence>
<gene>
    <name evidence="3" type="ORF">APR42_15205</name>
</gene>
<protein>
    <submittedName>
        <fullName evidence="3">Chalcone isomerase</fullName>
    </submittedName>
</protein>
<reference evidence="3" key="1">
    <citation type="submission" date="2015-10" db="EMBL/GenBank/DDBJ databases">
        <title>Draft genome sequence of Salegentibacter mishustinae KCTC 12263.</title>
        <authorList>
            <person name="Lin W."/>
            <person name="Zheng Q."/>
        </authorList>
    </citation>
    <scope>NUCLEOTIDE SEQUENCE [LARGE SCALE GENOMIC DNA]</scope>
    <source>
        <strain evidence="3">KCTC 12263</strain>
    </source>
</reference>
<dbReference type="InterPro" id="IPR016088">
    <property type="entry name" value="Chalcone_isomerase_3-sand"/>
</dbReference>
<organism evidence="3 4">
    <name type="scientific">Salegentibacter mishustinae</name>
    <dbReference type="NCBI Taxonomy" id="270918"/>
    <lineage>
        <taxon>Bacteria</taxon>
        <taxon>Pseudomonadati</taxon>
        <taxon>Bacteroidota</taxon>
        <taxon>Flavobacteriia</taxon>
        <taxon>Flavobacteriales</taxon>
        <taxon>Flavobacteriaceae</taxon>
        <taxon>Salegentibacter</taxon>
    </lineage>
</organism>
<dbReference type="InterPro" id="IPR016087">
    <property type="entry name" value="Chalcone_isomerase"/>
</dbReference>
<dbReference type="OrthoDB" id="270742at2"/>